<dbReference type="Pfam" id="PF18907">
    <property type="entry name" value="DUF5662"/>
    <property type="match status" value="1"/>
</dbReference>
<evidence type="ECO:0000313" key="1">
    <source>
        <dbReference type="EMBL" id="DAE02562.1"/>
    </source>
</evidence>
<sequence length="30" mass="3773">MDMPYNYIIEMICDWWAFSWNKGNLQEIFN</sequence>
<dbReference type="EMBL" id="BK015347">
    <property type="protein sequence ID" value="DAE02562.1"/>
    <property type="molecule type" value="Genomic_DNA"/>
</dbReference>
<dbReference type="InterPro" id="IPR043721">
    <property type="entry name" value="DUF5662"/>
</dbReference>
<organism evidence="1">
    <name type="scientific">Siphoviridae sp. ctmYS12</name>
    <dbReference type="NCBI Taxonomy" id="2825652"/>
    <lineage>
        <taxon>Viruses</taxon>
        <taxon>Duplodnaviria</taxon>
        <taxon>Heunggongvirae</taxon>
        <taxon>Uroviricota</taxon>
        <taxon>Caudoviricetes</taxon>
    </lineage>
</organism>
<protein>
    <submittedName>
        <fullName evidence="1">Uncharacterized protein</fullName>
    </submittedName>
</protein>
<name>A0A8S5P6E3_9CAUD</name>
<reference evidence="1" key="1">
    <citation type="journal article" date="2021" name="Proc. Natl. Acad. Sci. U.S.A.">
        <title>A Catalog of Tens of Thousands of Viruses from Human Metagenomes Reveals Hidden Associations with Chronic Diseases.</title>
        <authorList>
            <person name="Tisza M.J."/>
            <person name="Buck C.B."/>
        </authorList>
    </citation>
    <scope>NUCLEOTIDE SEQUENCE</scope>
    <source>
        <strain evidence="1">CtmYS12</strain>
    </source>
</reference>
<proteinExistence type="predicted"/>
<accession>A0A8S5P6E3</accession>